<dbReference type="InterPro" id="IPR000436">
    <property type="entry name" value="Sushi_SCR_CCP_dom"/>
</dbReference>
<dbReference type="Pfam" id="PF07645">
    <property type="entry name" value="EGF_CA"/>
    <property type="match status" value="1"/>
</dbReference>
<dbReference type="PANTHER" id="PTHR45656:SF4">
    <property type="entry name" value="PROTEIN CBR-CLEC-78"/>
    <property type="match status" value="1"/>
</dbReference>
<name>A0A183GKW9_HELPZ</name>
<keyword evidence="7" id="KW-0768">Sushi</keyword>
<dbReference type="Gene3D" id="2.10.25.10">
    <property type="entry name" value="Laminin"/>
    <property type="match status" value="1"/>
</dbReference>
<keyword evidence="1 6" id="KW-0245">EGF-like domain</keyword>
<evidence type="ECO:0000256" key="2">
    <source>
        <dbReference type="ARBA" id="ARBA00022729"/>
    </source>
</evidence>
<evidence type="ECO:0000313" key="13">
    <source>
        <dbReference type="WBParaSite" id="HPBE_0002333901-mRNA-1"/>
    </source>
</evidence>
<dbReference type="Proteomes" id="UP000050761">
    <property type="component" value="Unassembled WGS sequence"/>
</dbReference>
<dbReference type="EMBL" id="UZAH01034953">
    <property type="protein sequence ID" value="VDP38156.1"/>
    <property type="molecule type" value="Genomic_DNA"/>
</dbReference>
<dbReference type="PROSITE" id="PS50026">
    <property type="entry name" value="EGF_3"/>
    <property type="match status" value="1"/>
</dbReference>
<evidence type="ECO:0000256" key="1">
    <source>
        <dbReference type="ARBA" id="ARBA00022536"/>
    </source>
</evidence>
<keyword evidence="4 5" id="KW-1015">Disulfide bond</keyword>
<evidence type="ECO:0000259" key="10">
    <source>
        <dbReference type="PROSITE" id="PS50923"/>
    </source>
</evidence>
<dbReference type="FunFam" id="2.10.25.10:FF:000038">
    <property type="entry name" value="Fibrillin 2"/>
    <property type="match status" value="1"/>
</dbReference>
<dbReference type="Gene3D" id="2.10.70.10">
    <property type="entry name" value="Complement Module, domain 1"/>
    <property type="match status" value="3"/>
</dbReference>
<proteinExistence type="predicted"/>
<dbReference type="CDD" id="cd00033">
    <property type="entry name" value="CCP"/>
    <property type="match status" value="2"/>
</dbReference>
<feature type="domain" description="EGF-like" evidence="9">
    <location>
        <begin position="310"/>
        <end position="350"/>
    </location>
</feature>
<evidence type="ECO:0000313" key="11">
    <source>
        <dbReference type="EMBL" id="VDP38156.1"/>
    </source>
</evidence>
<dbReference type="PROSITE" id="PS01186">
    <property type="entry name" value="EGF_2"/>
    <property type="match status" value="1"/>
</dbReference>
<evidence type="ECO:0000256" key="6">
    <source>
        <dbReference type="PROSITE-ProRule" id="PRU00076"/>
    </source>
</evidence>
<dbReference type="SMART" id="SM00179">
    <property type="entry name" value="EGF_CA"/>
    <property type="match status" value="1"/>
</dbReference>
<dbReference type="PROSITE" id="PS01180">
    <property type="entry name" value="CUB"/>
    <property type="match status" value="1"/>
</dbReference>
<protein>
    <submittedName>
        <fullName evidence="13">CUB domain-containing protein</fullName>
    </submittedName>
</protein>
<dbReference type="WBParaSite" id="HPBE_0002333901-mRNA-1">
    <property type="protein sequence ID" value="HPBE_0002333901-mRNA-1"/>
    <property type="gene ID" value="HPBE_0002333901"/>
</dbReference>
<evidence type="ECO:0000259" key="9">
    <source>
        <dbReference type="PROSITE" id="PS50026"/>
    </source>
</evidence>
<dbReference type="InterPro" id="IPR051277">
    <property type="entry name" value="SEZ6_CSMD_C4BPB_Regulators"/>
</dbReference>
<dbReference type="PROSITE" id="PS50923">
    <property type="entry name" value="SUSHI"/>
    <property type="match status" value="2"/>
</dbReference>
<accession>A0A3P8H462</accession>
<reference evidence="13" key="2">
    <citation type="submission" date="2019-09" db="UniProtKB">
        <authorList>
            <consortium name="WormBaseParasite"/>
        </authorList>
    </citation>
    <scope>IDENTIFICATION</scope>
</reference>
<dbReference type="OrthoDB" id="430340at2759"/>
<gene>
    <name evidence="11" type="ORF">HPBE_LOCUS23338</name>
</gene>
<dbReference type="SUPFAM" id="SSF57196">
    <property type="entry name" value="EGF/Laminin"/>
    <property type="match status" value="1"/>
</dbReference>
<feature type="domain" description="CUB" evidence="8">
    <location>
        <begin position="5"/>
        <end position="119"/>
    </location>
</feature>
<comment type="caution">
    <text evidence="6">Lacks conserved residue(s) required for the propagation of feature annotation.</text>
</comment>
<dbReference type="InterPro" id="IPR000152">
    <property type="entry name" value="EGF-type_Asp/Asn_hydroxyl_site"/>
</dbReference>
<dbReference type="InterPro" id="IPR018097">
    <property type="entry name" value="EGF_Ca-bd_CS"/>
</dbReference>
<sequence length="401" mass="43041">MIIGCDVSLRQPWGTLLSPGSTRVPYPAGVECTYTMELPDGYTDQSLSIHFNRFDIAGDDYVKVYEGSTKGRALHEGDGFNSEQRPPTQLVSRLGRAQVVMQTNGVRQGMGFNLTYSLRMPRVLTLSAISVKQSPFLSAVLQVVVSCPPGYEFSSGRGRSFDVFCQLGGKWTENALPNCQPVYCSAVPQIANGFAESATNVSFGGVAKYSCYKGFEFSTGNAIEEIRCGADGNWTPAPSCRVLLIGCISELMCSSLPRIANGRLSLPQPFQFGDTARVHCDAGFRSDGPEEVPVKCLANQSLSTVPSCRDVDECAEGLAQCQETSTKCVNLPGGYACQCLGGFQPQLVCSTPSPLIISSLSASSESLLPTTLSAGWCAPKSNSQKSVTVHFTVPKVIEKIR</sequence>
<dbReference type="CDD" id="cd00054">
    <property type="entry name" value="EGF_CA"/>
    <property type="match status" value="1"/>
</dbReference>
<dbReference type="SUPFAM" id="SSF49854">
    <property type="entry name" value="Spermadhesin, CUB domain"/>
    <property type="match status" value="1"/>
</dbReference>
<dbReference type="AlphaFoldDB" id="A0A183GKW9"/>
<dbReference type="InterPro" id="IPR035976">
    <property type="entry name" value="Sushi/SCR/CCP_sf"/>
</dbReference>
<dbReference type="Pfam" id="PF00431">
    <property type="entry name" value="CUB"/>
    <property type="match status" value="1"/>
</dbReference>
<dbReference type="InterPro" id="IPR000859">
    <property type="entry name" value="CUB_dom"/>
</dbReference>
<dbReference type="InterPro" id="IPR000742">
    <property type="entry name" value="EGF"/>
</dbReference>
<evidence type="ECO:0000256" key="7">
    <source>
        <dbReference type="PROSITE-ProRule" id="PRU00302"/>
    </source>
</evidence>
<dbReference type="GO" id="GO:0005509">
    <property type="term" value="F:calcium ion binding"/>
    <property type="evidence" value="ECO:0007669"/>
    <property type="project" value="InterPro"/>
</dbReference>
<dbReference type="PANTHER" id="PTHR45656">
    <property type="entry name" value="PROTEIN CBR-CLEC-78"/>
    <property type="match status" value="1"/>
</dbReference>
<dbReference type="PROSITE" id="PS00010">
    <property type="entry name" value="ASX_HYDROXYL"/>
    <property type="match status" value="1"/>
</dbReference>
<dbReference type="Pfam" id="PF00084">
    <property type="entry name" value="Sushi"/>
    <property type="match status" value="2"/>
</dbReference>
<evidence type="ECO:0000313" key="12">
    <source>
        <dbReference type="Proteomes" id="UP000050761"/>
    </source>
</evidence>
<dbReference type="SUPFAM" id="SSF57535">
    <property type="entry name" value="Complement control module/SCR domain"/>
    <property type="match status" value="3"/>
</dbReference>
<dbReference type="SMART" id="SM00042">
    <property type="entry name" value="CUB"/>
    <property type="match status" value="1"/>
</dbReference>
<dbReference type="CDD" id="cd00041">
    <property type="entry name" value="CUB"/>
    <property type="match status" value="1"/>
</dbReference>
<evidence type="ECO:0000256" key="3">
    <source>
        <dbReference type="ARBA" id="ARBA00022737"/>
    </source>
</evidence>
<keyword evidence="3" id="KW-0677">Repeat</keyword>
<dbReference type="InterPro" id="IPR035914">
    <property type="entry name" value="Sperma_CUB_dom_sf"/>
</dbReference>
<keyword evidence="2" id="KW-0732">Signal</keyword>
<dbReference type="SMART" id="SM00032">
    <property type="entry name" value="CCP"/>
    <property type="match status" value="3"/>
</dbReference>
<organism evidence="12 13">
    <name type="scientific">Heligmosomoides polygyrus</name>
    <name type="common">Parasitic roundworm</name>
    <dbReference type="NCBI Taxonomy" id="6339"/>
    <lineage>
        <taxon>Eukaryota</taxon>
        <taxon>Metazoa</taxon>
        <taxon>Ecdysozoa</taxon>
        <taxon>Nematoda</taxon>
        <taxon>Chromadorea</taxon>
        <taxon>Rhabditida</taxon>
        <taxon>Rhabditina</taxon>
        <taxon>Rhabditomorpha</taxon>
        <taxon>Strongyloidea</taxon>
        <taxon>Heligmosomidae</taxon>
        <taxon>Heligmosomoides</taxon>
    </lineage>
</organism>
<keyword evidence="12" id="KW-1185">Reference proteome</keyword>
<evidence type="ECO:0000259" key="8">
    <source>
        <dbReference type="PROSITE" id="PS01180"/>
    </source>
</evidence>
<evidence type="ECO:0000256" key="4">
    <source>
        <dbReference type="ARBA" id="ARBA00023157"/>
    </source>
</evidence>
<feature type="domain" description="Sushi" evidence="10">
    <location>
        <begin position="116"/>
        <end position="181"/>
    </location>
</feature>
<feature type="domain" description="Sushi" evidence="10">
    <location>
        <begin position="182"/>
        <end position="242"/>
    </location>
</feature>
<dbReference type="InterPro" id="IPR049883">
    <property type="entry name" value="NOTCH1_EGF-like"/>
</dbReference>
<dbReference type="Gene3D" id="2.60.120.290">
    <property type="entry name" value="Spermadhesin, CUB domain"/>
    <property type="match status" value="1"/>
</dbReference>
<dbReference type="InterPro" id="IPR001881">
    <property type="entry name" value="EGF-like_Ca-bd_dom"/>
</dbReference>
<evidence type="ECO:0000256" key="5">
    <source>
        <dbReference type="PROSITE-ProRule" id="PRU00059"/>
    </source>
</evidence>
<dbReference type="PROSITE" id="PS01187">
    <property type="entry name" value="EGF_CA"/>
    <property type="match status" value="1"/>
</dbReference>
<feature type="disulfide bond" evidence="5">
    <location>
        <begin position="5"/>
        <end position="32"/>
    </location>
</feature>
<reference evidence="11 12" key="1">
    <citation type="submission" date="2018-11" db="EMBL/GenBank/DDBJ databases">
        <authorList>
            <consortium name="Pathogen Informatics"/>
        </authorList>
    </citation>
    <scope>NUCLEOTIDE SEQUENCE [LARGE SCALE GENOMIC DNA]</scope>
</reference>
<accession>A0A183GKW9</accession>